<dbReference type="InterPro" id="IPR014757">
    <property type="entry name" value="Tscrpt_reg_IclR_C"/>
</dbReference>
<dbReference type="PROSITE" id="PS51078">
    <property type="entry name" value="ICLR_ED"/>
    <property type="match status" value="1"/>
</dbReference>
<dbReference type="Gene3D" id="3.30.450.40">
    <property type="match status" value="1"/>
</dbReference>
<keyword evidence="2" id="KW-0238">DNA-binding</keyword>
<dbReference type="InterPro" id="IPR036390">
    <property type="entry name" value="WH_DNA-bd_sf"/>
</dbReference>
<dbReference type="SUPFAM" id="SSF46785">
    <property type="entry name" value="Winged helix' DNA-binding domain"/>
    <property type="match status" value="1"/>
</dbReference>
<dbReference type="PANTHER" id="PTHR30136:SF8">
    <property type="entry name" value="TRANSCRIPTIONAL REGULATORY PROTEIN"/>
    <property type="match status" value="1"/>
</dbReference>
<feature type="domain" description="IclR-ED" evidence="6">
    <location>
        <begin position="71"/>
        <end position="253"/>
    </location>
</feature>
<evidence type="ECO:0000259" key="6">
    <source>
        <dbReference type="PROSITE" id="PS51078"/>
    </source>
</evidence>
<dbReference type="SUPFAM" id="SSF55781">
    <property type="entry name" value="GAF domain-like"/>
    <property type="match status" value="1"/>
</dbReference>
<dbReference type="AlphaFoldDB" id="A0A345ZR40"/>
<evidence type="ECO:0000256" key="4">
    <source>
        <dbReference type="SAM" id="MobiDB-lite"/>
    </source>
</evidence>
<dbReference type="GO" id="GO:0003677">
    <property type="term" value="F:DNA binding"/>
    <property type="evidence" value="ECO:0007669"/>
    <property type="project" value="UniProtKB-KW"/>
</dbReference>
<dbReference type="GO" id="GO:0003700">
    <property type="term" value="F:DNA-binding transcription factor activity"/>
    <property type="evidence" value="ECO:0007669"/>
    <property type="project" value="TreeGrafter"/>
</dbReference>
<dbReference type="PROSITE" id="PS51077">
    <property type="entry name" value="HTH_ICLR"/>
    <property type="match status" value="1"/>
</dbReference>
<feature type="region of interest" description="Disordered" evidence="4">
    <location>
        <begin position="251"/>
        <end position="270"/>
    </location>
</feature>
<dbReference type="Gene3D" id="1.10.10.10">
    <property type="entry name" value="Winged helix-like DNA-binding domain superfamily/Winged helix DNA-binding domain"/>
    <property type="match status" value="1"/>
</dbReference>
<keyword evidence="1" id="KW-0805">Transcription regulation</keyword>
<dbReference type="KEGG" id="ptaw:DW352_01965"/>
<gene>
    <name evidence="7" type="ORF">DW352_01965</name>
</gene>
<dbReference type="OrthoDB" id="6811967at2"/>
<dbReference type="Proteomes" id="UP000254889">
    <property type="component" value="Chromosome"/>
</dbReference>
<name>A0A345ZR40_9HYPH</name>
<evidence type="ECO:0000256" key="2">
    <source>
        <dbReference type="ARBA" id="ARBA00023125"/>
    </source>
</evidence>
<dbReference type="CDD" id="cd00090">
    <property type="entry name" value="HTH_ARSR"/>
    <property type="match status" value="1"/>
</dbReference>
<dbReference type="Pfam" id="PF09339">
    <property type="entry name" value="HTH_IclR"/>
    <property type="match status" value="1"/>
</dbReference>
<evidence type="ECO:0000256" key="1">
    <source>
        <dbReference type="ARBA" id="ARBA00023015"/>
    </source>
</evidence>
<dbReference type="InterPro" id="IPR029016">
    <property type="entry name" value="GAF-like_dom_sf"/>
</dbReference>
<dbReference type="InterPro" id="IPR036388">
    <property type="entry name" value="WH-like_DNA-bd_sf"/>
</dbReference>
<evidence type="ECO:0000313" key="8">
    <source>
        <dbReference type="Proteomes" id="UP000254889"/>
    </source>
</evidence>
<dbReference type="RefSeq" id="WP_115688025.1">
    <property type="nucleotide sequence ID" value="NZ_CP031417.1"/>
</dbReference>
<dbReference type="EMBL" id="CP031417">
    <property type="protein sequence ID" value="AXK79387.1"/>
    <property type="molecule type" value="Genomic_DNA"/>
</dbReference>
<evidence type="ECO:0000256" key="3">
    <source>
        <dbReference type="ARBA" id="ARBA00023163"/>
    </source>
</evidence>
<dbReference type="FunFam" id="1.10.10.10:FF:000056">
    <property type="entry name" value="IclR family transcriptional regulator"/>
    <property type="match status" value="1"/>
</dbReference>
<evidence type="ECO:0000313" key="7">
    <source>
        <dbReference type="EMBL" id="AXK79387.1"/>
    </source>
</evidence>
<keyword evidence="8" id="KW-1185">Reference proteome</keyword>
<protein>
    <submittedName>
        <fullName evidence="7">IclR family transcriptional regulator</fullName>
    </submittedName>
</protein>
<reference evidence="7 8" key="1">
    <citation type="submission" date="2018-07" db="EMBL/GenBank/DDBJ databases">
        <authorList>
            <person name="Quirk P.G."/>
            <person name="Krulwich T.A."/>
        </authorList>
    </citation>
    <scope>NUCLEOTIDE SEQUENCE [LARGE SCALE GENOMIC DNA]</scope>
    <source>
        <strain evidence="7 8">CC-BB4</strain>
    </source>
</reference>
<dbReference type="InterPro" id="IPR005471">
    <property type="entry name" value="Tscrpt_reg_IclR_N"/>
</dbReference>
<organism evidence="7 8">
    <name type="scientific">Pseudolabrys taiwanensis</name>
    <dbReference type="NCBI Taxonomy" id="331696"/>
    <lineage>
        <taxon>Bacteria</taxon>
        <taxon>Pseudomonadati</taxon>
        <taxon>Pseudomonadota</taxon>
        <taxon>Alphaproteobacteria</taxon>
        <taxon>Hyphomicrobiales</taxon>
        <taxon>Xanthobacteraceae</taxon>
        <taxon>Pseudolabrys</taxon>
    </lineage>
</organism>
<proteinExistence type="predicted"/>
<accession>A0A345ZR40</accession>
<evidence type="ECO:0000259" key="5">
    <source>
        <dbReference type="PROSITE" id="PS51077"/>
    </source>
</evidence>
<keyword evidence="3" id="KW-0804">Transcription</keyword>
<dbReference type="PANTHER" id="PTHR30136">
    <property type="entry name" value="HELIX-TURN-HELIX TRANSCRIPTIONAL REGULATOR, ICLR FAMILY"/>
    <property type="match status" value="1"/>
</dbReference>
<feature type="domain" description="HTH iclR-type" evidence="5">
    <location>
        <begin position="9"/>
        <end position="71"/>
    </location>
</feature>
<sequence>MADESTAGVRSVQFAIDVLEAVAFSEEELGVTQIADRLGLTKGSVHRHLHTLVERGYLAQNPATSRYTIGPKSRLLARLAPETDLVQLAEGPMRALRDQLGHTVVLSEMTPRGALVVAKHSGTSPIEIGVRSGSELTFHASAQGKIMLAYAPHPFQRRVLARPMPVFTDKTVTSVTRLEKELVESAKRGYASAPEEAMLGINAVAAPIFDSHDACVASLAIVGSIQFLPAKPKPGDLAALIEASQQISRKLGHGTHQDGIAASRRRGTAR</sequence>
<dbReference type="SMART" id="SM00346">
    <property type="entry name" value="HTH_ICLR"/>
    <property type="match status" value="1"/>
</dbReference>
<dbReference type="GO" id="GO:0045892">
    <property type="term" value="P:negative regulation of DNA-templated transcription"/>
    <property type="evidence" value="ECO:0007669"/>
    <property type="project" value="TreeGrafter"/>
</dbReference>
<dbReference type="InterPro" id="IPR050707">
    <property type="entry name" value="HTH_MetabolicPath_Reg"/>
</dbReference>
<dbReference type="InterPro" id="IPR011991">
    <property type="entry name" value="ArsR-like_HTH"/>
</dbReference>
<dbReference type="Pfam" id="PF01614">
    <property type="entry name" value="IclR_C"/>
    <property type="match status" value="1"/>
</dbReference>